<dbReference type="AlphaFoldDB" id="G7LJB5"/>
<dbReference type="EnsemblPlants" id="AET03411">
    <property type="protein sequence ID" value="AET03411"/>
    <property type="gene ID" value="MTR_8g069310"/>
</dbReference>
<feature type="domain" description="Late nodulin" evidence="2">
    <location>
        <begin position="1"/>
        <end position="54"/>
    </location>
</feature>
<keyword evidence="6" id="KW-1185">Reference proteome</keyword>
<gene>
    <name evidence="3" type="ordered locus">MTR_8g069310</name>
    <name evidence="4" type="ORF">MtrunA17_Chr8g0367861</name>
</gene>
<dbReference type="EMBL" id="CM001224">
    <property type="protein sequence ID" value="AET03411.1"/>
    <property type="molecule type" value="Genomic_DNA"/>
</dbReference>
<evidence type="ECO:0000259" key="2">
    <source>
        <dbReference type="Pfam" id="PF07127"/>
    </source>
</evidence>
<reference evidence="5" key="3">
    <citation type="submission" date="2015-04" db="UniProtKB">
        <authorList>
            <consortium name="EnsemblPlants"/>
        </authorList>
    </citation>
    <scope>IDENTIFICATION</scope>
    <source>
        <strain evidence="5">cv. Jemalong A17</strain>
    </source>
</reference>
<dbReference type="InterPro" id="IPR009810">
    <property type="entry name" value="Nodulin_late_dom"/>
</dbReference>
<dbReference type="Proteomes" id="UP000002051">
    <property type="component" value="Chromosome 8"/>
</dbReference>
<dbReference type="GO" id="GO:0046872">
    <property type="term" value="F:metal ion binding"/>
    <property type="evidence" value="ECO:0007669"/>
    <property type="project" value="InterPro"/>
</dbReference>
<reference evidence="4" key="4">
    <citation type="journal article" date="2018" name="Nat. Plants">
        <title>Whole-genome landscape of Medicago truncatula symbiotic genes.</title>
        <authorList>
            <person name="Pecrix Y."/>
            <person name="Gamas P."/>
            <person name="Carrere S."/>
        </authorList>
    </citation>
    <scope>NUCLEOTIDE SEQUENCE</scope>
    <source>
        <tissue evidence="4">Leaves</tissue>
    </source>
</reference>
<keyword evidence="1" id="KW-0472">Membrane</keyword>
<dbReference type="Pfam" id="PF07127">
    <property type="entry name" value="Nodulin_late"/>
    <property type="match status" value="1"/>
</dbReference>
<evidence type="ECO:0000313" key="6">
    <source>
        <dbReference type="Proteomes" id="UP000002051"/>
    </source>
</evidence>
<protein>
    <submittedName>
        <fullName evidence="3">Nodule Cysteine-Rich (NCR) secreted peptide</fullName>
    </submittedName>
    <submittedName>
        <fullName evidence="4">Putative Late nodulin</fullName>
    </submittedName>
</protein>
<evidence type="ECO:0000313" key="4">
    <source>
        <dbReference type="EMBL" id="RHN41606.1"/>
    </source>
</evidence>
<evidence type="ECO:0000313" key="5">
    <source>
        <dbReference type="EnsemblPlants" id="AET03411"/>
    </source>
</evidence>
<dbReference type="Proteomes" id="UP000265566">
    <property type="component" value="Chromosome 8"/>
</dbReference>
<dbReference type="Gramene" id="rna47948">
    <property type="protein sequence ID" value="RHN41606.1"/>
    <property type="gene ID" value="gene47948"/>
</dbReference>
<evidence type="ECO:0000256" key="1">
    <source>
        <dbReference type="SAM" id="Phobius"/>
    </source>
</evidence>
<dbReference type="PaxDb" id="3880-AET03411"/>
<dbReference type="HOGENOM" id="CLU_181053_0_2_1"/>
<dbReference type="EMBL" id="PSQE01000008">
    <property type="protein sequence ID" value="RHN41606.1"/>
    <property type="molecule type" value="Genomic_DNA"/>
</dbReference>
<reference evidence="3 6" key="2">
    <citation type="journal article" date="2014" name="BMC Genomics">
        <title>An improved genome release (version Mt4.0) for the model legume Medicago truncatula.</title>
        <authorList>
            <person name="Tang H."/>
            <person name="Krishnakumar V."/>
            <person name="Bidwell S."/>
            <person name="Rosen B."/>
            <person name="Chan A."/>
            <person name="Zhou S."/>
            <person name="Gentzbittel L."/>
            <person name="Childs K.L."/>
            <person name="Yandell M."/>
            <person name="Gundlach H."/>
            <person name="Mayer K.F."/>
            <person name="Schwartz D.C."/>
            <person name="Town C.D."/>
        </authorList>
    </citation>
    <scope>GENOME REANNOTATION</scope>
    <source>
        <strain evidence="5 6">cv. Jemalong A17</strain>
    </source>
</reference>
<reference evidence="3 6" key="1">
    <citation type="journal article" date="2011" name="Nature">
        <title>The Medicago genome provides insight into the evolution of rhizobial symbioses.</title>
        <authorList>
            <person name="Young N.D."/>
            <person name="Debelle F."/>
            <person name="Oldroyd G.E."/>
            <person name="Geurts R."/>
            <person name="Cannon S.B."/>
            <person name="Udvardi M.K."/>
            <person name="Benedito V.A."/>
            <person name="Mayer K.F."/>
            <person name="Gouzy J."/>
            <person name="Schoof H."/>
            <person name="Van de Peer Y."/>
            <person name="Proost S."/>
            <person name="Cook D.R."/>
            <person name="Meyers B.C."/>
            <person name="Spannagl M."/>
            <person name="Cheung F."/>
            <person name="De Mita S."/>
            <person name="Krishnakumar V."/>
            <person name="Gundlach H."/>
            <person name="Zhou S."/>
            <person name="Mudge J."/>
            <person name="Bharti A.K."/>
            <person name="Murray J.D."/>
            <person name="Naoumkina M.A."/>
            <person name="Rosen B."/>
            <person name="Silverstein K.A."/>
            <person name="Tang H."/>
            <person name="Rombauts S."/>
            <person name="Zhao P.X."/>
            <person name="Zhou P."/>
            <person name="Barbe V."/>
            <person name="Bardou P."/>
            <person name="Bechner M."/>
            <person name="Bellec A."/>
            <person name="Berger A."/>
            <person name="Berges H."/>
            <person name="Bidwell S."/>
            <person name="Bisseling T."/>
            <person name="Choisne N."/>
            <person name="Couloux A."/>
            <person name="Denny R."/>
            <person name="Deshpande S."/>
            <person name="Dai X."/>
            <person name="Doyle J.J."/>
            <person name="Dudez A.M."/>
            <person name="Farmer A.D."/>
            <person name="Fouteau S."/>
            <person name="Franken C."/>
            <person name="Gibelin C."/>
            <person name="Gish J."/>
            <person name="Goldstein S."/>
            <person name="Gonzalez A.J."/>
            <person name="Green P.J."/>
            <person name="Hallab A."/>
            <person name="Hartog M."/>
            <person name="Hua A."/>
            <person name="Humphray S.J."/>
            <person name="Jeong D.H."/>
            <person name="Jing Y."/>
            <person name="Jocker A."/>
            <person name="Kenton S.M."/>
            <person name="Kim D.J."/>
            <person name="Klee K."/>
            <person name="Lai H."/>
            <person name="Lang C."/>
            <person name="Lin S."/>
            <person name="Macmil S.L."/>
            <person name="Magdelenat G."/>
            <person name="Matthews L."/>
            <person name="McCorrison J."/>
            <person name="Monaghan E.L."/>
            <person name="Mun J.H."/>
            <person name="Najar F.Z."/>
            <person name="Nicholson C."/>
            <person name="Noirot C."/>
            <person name="O'Bleness M."/>
            <person name="Paule C.R."/>
            <person name="Poulain J."/>
            <person name="Prion F."/>
            <person name="Qin B."/>
            <person name="Qu C."/>
            <person name="Retzel E.F."/>
            <person name="Riddle C."/>
            <person name="Sallet E."/>
            <person name="Samain S."/>
            <person name="Samson N."/>
            <person name="Sanders I."/>
            <person name="Saurat O."/>
            <person name="Scarpelli C."/>
            <person name="Schiex T."/>
            <person name="Segurens B."/>
            <person name="Severin A.J."/>
            <person name="Sherrier D.J."/>
            <person name="Shi R."/>
            <person name="Sims S."/>
            <person name="Singer S.R."/>
            <person name="Sinharoy S."/>
            <person name="Sterck L."/>
            <person name="Viollet A."/>
            <person name="Wang B.B."/>
            <person name="Wang K."/>
            <person name="Wang M."/>
            <person name="Wang X."/>
            <person name="Warfsmann J."/>
            <person name="Weissenbach J."/>
            <person name="White D.D."/>
            <person name="White J.D."/>
            <person name="Wiley G.B."/>
            <person name="Wincker P."/>
            <person name="Xing Y."/>
            <person name="Yang L."/>
            <person name="Yao Z."/>
            <person name="Ying F."/>
            <person name="Zhai J."/>
            <person name="Zhou L."/>
            <person name="Zuber A."/>
            <person name="Denarie J."/>
            <person name="Dixon R.A."/>
            <person name="May G.D."/>
            <person name="Schwartz D.C."/>
            <person name="Rogers J."/>
            <person name="Quetier F."/>
            <person name="Town C.D."/>
            <person name="Roe B.A."/>
        </authorList>
    </citation>
    <scope>NUCLEOTIDE SEQUENCE [LARGE SCALE GENOMIC DNA]</scope>
    <source>
        <strain evidence="3">A17</strain>
        <strain evidence="5 6">cv. Jemalong A17</strain>
    </source>
</reference>
<keyword evidence="1" id="KW-1133">Transmembrane helix</keyword>
<keyword evidence="1" id="KW-0812">Transmembrane</keyword>
<organism evidence="3 6">
    <name type="scientific">Medicago truncatula</name>
    <name type="common">Barrel medic</name>
    <name type="synonym">Medicago tribuloides</name>
    <dbReference type="NCBI Taxonomy" id="3880"/>
    <lineage>
        <taxon>Eukaryota</taxon>
        <taxon>Viridiplantae</taxon>
        <taxon>Streptophyta</taxon>
        <taxon>Embryophyta</taxon>
        <taxon>Tracheophyta</taxon>
        <taxon>Spermatophyta</taxon>
        <taxon>Magnoliopsida</taxon>
        <taxon>eudicotyledons</taxon>
        <taxon>Gunneridae</taxon>
        <taxon>Pentapetalae</taxon>
        <taxon>rosids</taxon>
        <taxon>fabids</taxon>
        <taxon>Fabales</taxon>
        <taxon>Fabaceae</taxon>
        <taxon>Papilionoideae</taxon>
        <taxon>50 kb inversion clade</taxon>
        <taxon>NPAAA clade</taxon>
        <taxon>Hologalegina</taxon>
        <taxon>IRL clade</taxon>
        <taxon>Trifolieae</taxon>
        <taxon>Medicago</taxon>
    </lineage>
</organism>
<proteinExistence type="predicted"/>
<evidence type="ECO:0000313" key="3">
    <source>
        <dbReference type="EMBL" id="AET03411.1"/>
    </source>
</evidence>
<feature type="transmembrane region" description="Helical" evidence="1">
    <location>
        <begin position="7"/>
        <end position="25"/>
    </location>
</feature>
<name>G7LJB5_MEDTR</name>
<sequence>MTIIIKFVYIMILLFFPFLVVSQIFPKWCLYDKDCPQNMCRPGRIPKCIFGHCNCVKQRS</sequence>
<accession>G7LJB5</accession>